<dbReference type="EC" id="5.3.3.18" evidence="3"/>
<dbReference type="Gene3D" id="3.90.226.10">
    <property type="entry name" value="2-enoyl-CoA Hydratase, Chain A, domain 1"/>
    <property type="match status" value="1"/>
</dbReference>
<dbReference type="Pfam" id="PF00378">
    <property type="entry name" value="ECH_1"/>
    <property type="match status" value="1"/>
</dbReference>
<dbReference type="InterPro" id="IPR029045">
    <property type="entry name" value="ClpP/crotonase-like_dom_sf"/>
</dbReference>
<dbReference type="EMBL" id="JBHSCR010000010">
    <property type="protein sequence ID" value="MFC4348501.1"/>
    <property type="molecule type" value="Genomic_DNA"/>
</dbReference>
<dbReference type="InterPro" id="IPR011968">
    <property type="entry name" value="PaaB1"/>
</dbReference>
<evidence type="ECO:0000313" key="3">
    <source>
        <dbReference type="EMBL" id="MFC4348501.1"/>
    </source>
</evidence>
<comment type="similarity">
    <text evidence="1 2">Belongs to the enoyl-CoA hydratase/isomerase family.</text>
</comment>
<dbReference type="GO" id="GO:0016853">
    <property type="term" value="F:isomerase activity"/>
    <property type="evidence" value="ECO:0007669"/>
    <property type="project" value="UniProtKB-KW"/>
</dbReference>
<evidence type="ECO:0000256" key="1">
    <source>
        <dbReference type="ARBA" id="ARBA00005254"/>
    </source>
</evidence>
<sequence length="263" mass="27682">MEYTAITFAVENGAAHLTLNRPDKLNSVTAVMLREICHALDVVETDSDIRALLITGAGRGFCAGQDLNERAVSSGGERPDLGATVRDGYAPMITRLYNLPVPTVAAVNGIAAGAGANIALACDIVLAAESAKFVQVFSNIGLIPDTGGTFILPKLIGMARAKALAMLALPVKAAEAANMGMIWKAVADDSLMAEANELGETLAQRPTLGLALTKKAFHVSAKNSLQEQLALEAEMMRQAGYSDDYAEGVSAFLEKRQPNYKGS</sequence>
<name>A0ABV8UBF3_9PROT</name>
<dbReference type="PANTHER" id="PTHR43459">
    <property type="entry name" value="ENOYL-COA HYDRATASE"/>
    <property type="match status" value="1"/>
</dbReference>
<organism evidence="3 4">
    <name type="scientific">Kordiimonas lipolytica</name>
    <dbReference type="NCBI Taxonomy" id="1662421"/>
    <lineage>
        <taxon>Bacteria</taxon>
        <taxon>Pseudomonadati</taxon>
        <taxon>Pseudomonadota</taxon>
        <taxon>Alphaproteobacteria</taxon>
        <taxon>Kordiimonadales</taxon>
        <taxon>Kordiimonadaceae</taxon>
        <taxon>Kordiimonas</taxon>
    </lineage>
</organism>
<dbReference type="Proteomes" id="UP001595776">
    <property type="component" value="Unassembled WGS sequence"/>
</dbReference>
<accession>A0ABV8UBF3</accession>
<keyword evidence="3" id="KW-0413">Isomerase</keyword>
<dbReference type="SUPFAM" id="SSF52096">
    <property type="entry name" value="ClpP/crotonase"/>
    <property type="match status" value="1"/>
</dbReference>
<gene>
    <name evidence="3" type="primary">paaG</name>
    <name evidence="3" type="ORF">ACFO5Q_11670</name>
</gene>
<dbReference type="PANTHER" id="PTHR43459:SF1">
    <property type="entry name" value="EG:BACN32G11.4 PROTEIN"/>
    <property type="match status" value="1"/>
</dbReference>
<dbReference type="RefSeq" id="WP_068151469.1">
    <property type="nucleotide sequence ID" value="NZ_JBHSCR010000010.1"/>
</dbReference>
<reference evidence="4" key="1">
    <citation type="journal article" date="2019" name="Int. J. Syst. Evol. Microbiol.">
        <title>The Global Catalogue of Microorganisms (GCM) 10K type strain sequencing project: providing services to taxonomists for standard genome sequencing and annotation.</title>
        <authorList>
            <consortium name="The Broad Institute Genomics Platform"/>
            <consortium name="The Broad Institute Genome Sequencing Center for Infectious Disease"/>
            <person name="Wu L."/>
            <person name="Ma J."/>
        </authorList>
    </citation>
    <scope>NUCLEOTIDE SEQUENCE [LARGE SCALE GENOMIC DNA]</scope>
    <source>
        <strain evidence="4">CGMCC 1.15304</strain>
    </source>
</reference>
<protein>
    <submittedName>
        <fullName evidence="3">2-(1,2-epoxy-1,2-dihydrophenyl)acetyl-CoA isomerase PaaG</fullName>
        <ecNumber evidence="3">5.3.3.18</ecNumber>
    </submittedName>
</protein>
<dbReference type="InterPro" id="IPR014748">
    <property type="entry name" value="Enoyl-CoA_hydra_C"/>
</dbReference>
<dbReference type="PROSITE" id="PS00166">
    <property type="entry name" value="ENOYL_COA_HYDRATASE"/>
    <property type="match status" value="1"/>
</dbReference>
<dbReference type="NCBIfam" id="TIGR02280">
    <property type="entry name" value="PaaB1"/>
    <property type="match status" value="1"/>
</dbReference>
<proteinExistence type="inferred from homology"/>
<dbReference type="Gene3D" id="1.10.12.10">
    <property type="entry name" value="Lyase 2-enoyl-coa Hydratase, Chain A, domain 2"/>
    <property type="match status" value="1"/>
</dbReference>
<dbReference type="InterPro" id="IPR018376">
    <property type="entry name" value="Enoyl-CoA_hyd/isom_CS"/>
</dbReference>
<evidence type="ECO:0000256" key="2">
    <source>
        <dbReference type="RuleBase" id="RU003707"/>
    </source>
</evidence>
<keyword evidence="4" id="KW-1185">Reference proteome</keyword>
<evidence type="ECO:0000313" key="4">
    <source>
        <dbReference type="Proteomes" id="UP001595776"/>
    </source>
</evidence>
<comment type="caution">
    <text evidence="3">The sequence shown here is derived from an EMBL/GenBank/DDBJ whole genome shotgun (WGS) entry which is preliminary data.</text>
</comment>
<dbReference type="CDD" id="cd06558">
    <property type="entry name" value="crotonase-like"/>
    <property type="match status" value="1"/>
</dbReference>
<dbReference type="InterPro" id="IPR001753">
    <property type="entry name" value="Enoyl-CoA_hydra/iso"/>
</dbReference>